<organism evidence="3">
    <name type="scientific">Tanacetum cinerariifolium</name>
    <name type="common">Dalmatian daisy</name>
    <name type="synonym">Chrysanthemum cinerariifolium</name>
    <dbReference type="NCBI Taxonomy" id="118510"/>
    <lineage>
        <taxon>Eukaryota</taxon>
        <taxon>Viridiplantae</taxon>
        <taxon>Streptophyta</taxon>
        <taxon>Embryophyta</taxon>
        <taxon>Tracheophyta</taxon>
        <taxon>Spermatophyta</taxon>
        <taxon>Magnoliopsida</taxon>
        <taxon>eudicotyledons</taxon>
        <taxon>Gunneridae</taxon>
        <taxon>Pentapetalae</taxon>
        <taxon>asterids</taxon>
        <taxon>campanulids</taxon>
        <taxon>Asterales</taxon>
        <taxon>Asteraceae</taxon>
        <taxon>Asteroideae</taxon>
        <taxon>Anthemideae</taxon>
        <taxon>Anthemidinae</taxon>
        <taxon>Tanacetum</taxon>
    </lineage>
</organism>
<protein>
    <submittedName>
        <fullName evidence="3">Uncharacterized protein</fullName>
    </submittedName>
</protein>
<reference evidence="3" key="1">
    <citation type="journal article" date="2019" name="Sci. Rep.">
        <title>Draft genome of Tanacetum cinerariifolium, the natural source of mosquito coil.</title>
        <authorList>
            <person name="Yamashiro T."/>
            <person name="Shiraishi A."/>
            <person name="Satake H."/>
            <person name="Nakayama K."/>
        </authorList>
    </citation>
    <scope>NUCLEOTIDE SEQUENCE</scope>
</reference>
<proteinExistence type="predicted"/>
<keyword evidence="1" id="KW-0175">Coiled coil</keyword>
<feature type="region of interest" description="Disordered" evidence="2">
    <location>
        <begin position="656"/>
        <end position="693"/>
    </location>
</feature>
<name>A0A6L2KCW4_TANCI</name>
<sequence>MGRSGRAEILRKFGLTDGKSANTSIDTEKPLLKDPDGKDVDVHIYRQIINDVSYKLLLFGLMNDVVHLMLLEAKEKQIEEEQAAKAQNSKIPVCYDDEDDYNSAITPVETVDSLSMGDEHLDTIPATKSDEFIKSCIENLVSNPSESEDENGCDMPACCTTFSNILFEAEYESDSSDDQSLSDDDVPKKIYSNPFFDEEIIPMEIDLHSYNAESDLIESMPNHDSSIIISLKIDSLFDEFAGELTLFKSIPPGIDETDCHPKEEIRLTKRLLYDNSSPSLSEEIVFDNSNADIESFSPSPIPNLDSNPLMEEIDLSFNLDDPMPLGIEDDDYDSGRDILILEELLDNYSLSLPANESYHLDIPSPYRPPTKPPDGNIGTLNIKMMGDDYDQKVPIHGLTITRILNQEKSPDLLSHQGLEAFQPSAECPMIINGNNIPLLDIDSLFDEFAGELTLLKSIPSVFDETDCHPKKETRFAKRLLYDNSSPRPPEEIIFDNSNADIESFSPSPIPNKDSDSHMEEIDLSFNPDDPMLPGIEDDDYDSGRDIPILEELLDNYSLVILFLLILEIFAELARMGYEKPSTKLTFYKAFFSAQWKFLSHTIVQCMSAKRTAWNEFSSFMASAVICLVTGRRIGKGFSRVETPLFDDMLVKQQVQDNAKVQEDEDDNEVSVAPTPPSPTPRLPSSSKGQEVREAEGIQISKFKEIKEGYTDEVEPAKVKEVLEVVTAAKLMKDVVTTTAPITTAAQVPKASASRKRRGVVIQDPEETVAASVIAQTDVKSKDKGKGILIEEPKALKRNPLTEAQARKNMMKYLKNMAGFKMDFVKGMTYSEIRPIFEKHYNLIQDFLEKGEGEITVQEEGSKRKGKSLKQKAAKKQRIDEEAEELKRHLQIVVNDDDDIYTKATPLASKVIVVDYQIHHENNKPYYKIIRADGTHKLFLSFITLLKNFDREYLEALWKLVKDIFKSTEPKNFSDDFLLNTLKIMFEKPNVEANVGKSRRADIDNVRLEFKKESKMSLELLRLVRRQLKEGYVPE</sequence>
<evidence type="ECO:0000313" key="3">
    <source>
        <dbReference type="EMBL" id="GEU47308.1"/>
    </source>
</evidence>
<feature type="coiled-coil region" evidence="1">
    <location>
        <begin position="868"/>
        <end position="895"/>
    </location>
</feature>
<evidence type="ECO:0000256" key="1">
    <source>
        <dbReference type="SAM" id="Coils"/>
    </source>
</evidence>
<gene>
    <name evidence="3" type="ORF">Tci_019286</name>
</gene>
<dbReference type="AlphaFoldDB" id="A0A6L2KCW4"/>
<comment type="caution">
    <text evidence="3">The sequence shown here is derived from an EMBL/GenBank/DDBJ whole genome shotgun (WGS) entry which is preliminary data.</text>
</comment>
<accession>A0A6L2KCW4</accession>
<dbReference type="EMBL" id="BKCJ010002252">
    <property type="protein sequence ID" value="GEU47308.1"/>
    <property type="molecule type" value="Genomic_DNA"/>
</dbReference>
<evidence type="ECO:0000256" key="2">
    <source>
        <dbReference type="SAM" id="MobiDB-lite"/>
    </source>
</evidence>